<evidence type="ECO:0000256" key="1">
    <source>
        <dbReference type="SAM" id="MobiDB-lite"/>
    </source>
</evidence>
<name>A0A0C3BGS4_SERVB</name>
<evidence type="ECO:0000313" key="3">
    <source>
        <dbReference type="EMBL" id="KIM31369.1"/>
    </source>
</evidence>
<dbReference type="GO" id="GO:0005085">
    <property type="term" value="F:guanyl-nucleotide exchange factor activity"/>
    <property type="evidence" value="ECO:0007669"/>
    <property type="project" value="InterPro"/>
</dbReference>
<dbReference type="EMBL" id="KN824282">
    <property type="protein sequence ID" value="KIM31369.1"/>
    <property type="molecule type" value="Genomic_DNA"/>
</dbReference>
<proteinExistence type="predicted"/>
<feature type="compositionally biased region" description="Basic and acidic residues" evidence="1">
    <location>
        <begin position="285"/>
        <end position="305"/>
    </location>
</feature>
<feature type="compositionally biased region" description="Polar residues" evidence="1">
    <location>
        <begin position="227"/>
        <end position="237"/>
    </location>
</feature>
<dbReference type="Gene3D" id="1.20.900.10">
    <property type="entry name" value="Dbl homology (DH) domain"/>
    <property type="match status" value="1"/>
</dbReference>
<reference evidence="4" key="2">
    <citation type="submission" date="2015-01" db="EMBL/GenBank/DDBJ databases">
        <title>Evolutionary Origins and Diversification of the Mycorrhizal Mutualists.</title>
        <authorList>
            <consortium name="DOE Joint Genome Institute"/>
            <consortium name="Mycorrhizal Genomics Consortium"/>
            <person name="Kohler A."/>
            <person name="Kuo A."/>
            <person name="Nagy L.G."/>
            <person name="Floudas D."/>
            <person name="Copeland A."/>
            <person name="Barry K.W."/>
            <person name="Cichocki N."/>
            <person name="Veneault-Fourrey C."/>
            <person name="LaButti K."/>
            <person name="Lindquist E.A."/>
            <person name="Lipzen A."/>
            <person name="Lundell T."/>
            <person name="Morin E."/>
            <person name="Murat C."/>
            <person name="Riley R."/>
            <person name="Ohm R."/>
            <person name="Sun H."/>
            <person name="Tunlid A."/>
            <person name="Henrissat B."/>
            <person name="Grigoriev I.V."/>
            <person name="Hibbett D.S."/>
            <person name="Martin F."/>
        </authorList>
    </citation>
    <scope>NUCLEOTIDE SEQUENCE [LARGE SCALE GENOMIC DNA]</scope>
    <source>
        <strain evidence="4">MAFF 305830</strain>
    </source>
</reference>
<sequence length="785" mass="88489">MDTQQRWFERNERERNHNERILSPIPKAVPQEDLLNSPVAKPSPEHTRTLPQLDPRPKGRIQATQRFLRNDQGNEGSMSPQISQERSKSKQPSAPAKKNVRDESMTPQTTFSHKNPARERKRFEDQPIRRRPESMVAPDETWHQSFPSPPREENRLPSSNTNLETHHKTQRFHQNPQTPVSNYRFENYSDRTPARRYQELSGYPPYSPHEMDSTPPSSGVAHYATASEFSSDVTGPRSTAAMDQNIKRNVPKQIPPTTKNVRSGGLSSLAPRSVREVSTQPQGPPDDHEAPYLAYPRKELNDQRPSRLPTQSSPQQRGAIDHGASSPQIRSTKHALAGHTQNSKAPIVSYEFEETRNHAPHPLYPSSTRMRNDDSMTYVAITASGSSPQSEIEDHDDRSEGSHYTDREAFDDDANAPAWARAKKSFDPPHMIQRHDALIVGLGLGSAVGNADQPNAKSGYDQRAKKGHNGFERSSPSTPKHIMEDGYLVMEEGYSPVANDRRHIERPPAELSSKRPPSTGSRAAIKATSNHSSGFHSPNPEIPPLKSTVLVPQTSRQAGWNTGGESFQCDNRGDATAGREATQSPRRDARRNTWVYDEVKPEALVPTQEERAEERPKPDRERENSAIIPWSDSGSPEERLSEDAQRMFDQLQQGNGDRETTGIHIVDEHYHDPADYTPRLQDQGPRVSQDQEQESLQIKQGEIIDAKTGGVKTWRRTISSSAYQSLLKRHGIIEMKRQDVIFELCETEAAFVKSMKMVVRIFVEPLRSRGMVLASRTSFRLSRLV</sequence>
<dbReference type="InterPro" id="IPR000219">
    <property type="entry name" value="DH_dom"/>
</dbReference>
<feature type="compositionally biased region" description="Polar residues" evidence="1">
    <location>
        <begin position="550"/>
        <end position="569"/>
    </location>
</feature>
<organism evidence="3 4">
    <name type="scientific">Serendipita vermifera MAFF 305830</name>
    <dbReference type="NCBI Taxonomy" id="933852"/>
    <lineage>
        <taxon>Eukaryota</taxon>
        <taxon>Fungi</taxon>
        <taxon>Dikarya</taxon>
        <taxon>Basidiomycota</taxon>
        <taxon>Agaricomycotina</taxon>
        <taxon>Agaricomycetes</taxon>
        <taxon>Sebacinales</taxon>
        <taxon>Serendipitaceae</taxon>
        <taxon>Serendipita</taxon>
    </lineage>
</organism>
<dbReference type="HOGENOM" id="CLU_357212_0_0_1"/>
<feature type="region of interest" description="Disordered" evidence="1">
    <location>
        <begin position="453"/>
        <end position="481"/>
    </location>
</feature>
<protein>
    <recommendedName>
        <fullName evidence="2">DH domain-containing protein</fullName>
    </recommendedName>
</protein>
<feature type="compositionally biased region" description="Polar residues" evidence="1">
    <location>
        <begin position="62"/>
        <end position="84"/>
    </location>
</feature>
<dbReference type="AlphaFoldDB" id="A0A0C3BGS4"/>
<reference evidence="3 4" key="1">
    <citation type="submission" date="2014-04" db="EMBL/GenBank/DDBJ databases">
        <authorList>
            <consortium name="DOE Joint Genome Institute"/>
            <person name="Kuo A."/>
            <person name="Zuccaro A."/>
            <person name="Kohler A."/>
            <person name="Nagy L.G."/>
            <person name="Floudas D."/>
            <person name="Copeland A."/>
            <person name="Barry K.W."/>
            <person name="Cichocki N."/>
            <person name="Veneault-Fourrey C."/>
            <person name="LaButti K."/>
            <person name="Lindquist E.A."/>
            <person name="Lipzen A."/>
            <person name="Lundell T."/>
            <person name="Morin E."/>
            <person name="Murat C."/>
            <person name="Sun H."/>
            <person name="Tunlid A."/>
            <person name="Henrissat B."/>
            <person name="Grigoriev I.V."/>
            <person name="Hibbett D.S."/>
            <person name="Martin F."/>
            <person name="Nordberg H.P."/>
            <person name="Cantor M.N."/>
            <person name="Hua S.X."/>
        </authorList>
    </citation>
    <scope>NUCLEOTIDE SEQUENCE [LARGE SCALE GENOMIC DNA]</scope>
    <source>
        <strain evidence="3 4">MAFF 305830</strain>
    </source>
</reference>
<feature type="compositionally biased region" description="Basic and acidic residues" evidence="1">
    <location>
        <begin position="187"/>
        <end position="198"/>
    </location>
</feature>
<feature type="compositionally biased region" description="Basic and acidic residues" evidence="1">
    <location>
        <begin position="7"/>
        <end position="20"/>
    </location>
</feature>
<feature type="region of interest" description="Disordered" evidence="1">
    <location>
        <begin position="383"/>
        <end position="412"/>
    </location>
</feature>
<dbReference type="InterPro" id="IPR035899">
    <property type="entry name" value="DBL_dom_sf"/>
</dbReference>
<accession>A0A0C3BGS4</accession>
<evidence type="ECO:0000259" key="2">
    <source>
        <dbReference type="PROSITE" id="PS50010"/>
    </source>
</evidence>
<dbReference type="Proteomes" id="UP000054097">
    <property type="component" value="Unassembled WGS sequence"/>
</dbReference>
<gene>
    <name evidence="3" type="ORF">M408DRAFT_258293</name>
</gene>
<dbReference type="SUPFAM" id="SSF48065">
    <property type="entry name" value="DBL homology domain (DH-domain)"/>
    <property type="match status" value="1"/>
</dbReference>
<feature type="compositionally biased region" description="Polar residues" evidence="1">
    <location>
        <begin position="172"/>
        <end position="181"/>
    </location>
</feature>
<dbReference type="PROSITE" id="PS50010">
    <property type="entry name" value="DH_2"/>
    <property type="match status" value="1"/>
</dbReference>
<evidence type="ECO:0000313" key="4">
    <source>
        <dbReference type="Proteomes" id="UP000054097"/>
    </source>
</evidence>
<feature type="compositionally biased region" description="Basic and acidic residues" evidence="1">
    <location>
        <begin position="116"/>
        <end position="133"/>
    </location>
</feature>
<feature type="domain" description="DH" evidence="2">
    <location>
        <begin position="736"/>
        <end position="785"/>
    </location>
</feature>
<feature type="region of interest" description="Disordered" evidence="1">
    <location>
        <begin position="506"/>
        <end position="641"/>
    </location>
</feature>
<feature type="compositionally biased region" description="Basic and acidic residues" evidence="1">
    <location>
        <begin position="608"/>
        <end position="624"/>
    </location>
</feature>
<keyword evidence="4" id="KW-1185">Reference proteome</keyword>
<dbReference type="OrthoDB" id="1716625at2759"/>
<feature type="compositionally biased region" description="Basic and acidic residues" evidence="1">
    <location>
        <begin position="395"/>
        <end position="408"/>
    </location>
</feature>
<feature type="compositionally biased region" description="Polar residues" evidence="1">
    <location>
        <begin position="515"/>
        <end position="536"/>
    </location>
</feature>
<feature type="compositionally biased region" description="Basic and acidic residues" evidence="1">
    <location>
        <begin position="585"/>
        <end position="601"/>
    </location>
</feature>
<feature type="region of interest" description="Disordered" evidence="1">
    <location>
        <begin position="1"/>
        <end position="343"/>
    </location>
</feature>